<dbReference type="EMBL" id="VSSQ01000216">
    <property type="protein sequence ID" value="MPL86102.1"/>
    <property type="molecule type" value="Genomic_DNA"/>
</dbReference>
<evidence type="ECO:0000313" key="6">
    <source>
        <dbReference type="EMBL" id="MPL86102.1"/>
    </source>
</evidence>
<evidence type="ECO:0000256" key="1">
    <source>
        <dbReference type="ARBA" id="ARBA00023015"/>
    </source>
</evidence>
<gene>
    <name evidence="6" type="primary">rhaS_19</name>
    <name evidence="6" type="ORF">SDC9_32078</name>
</gene>
<dbReference type="InterPro" id="IPR035418">
    <property type="entry name" value="AraC-bd_2"/>
</dbReference>
<dbReference type="Gene3D" id="1.10.10.60">
    <property type="entry name" value="Homeodomain-like"/>
    <property type="match status" value="1"/>
</dbReference>
<dbReference type="GO" id="GO:0043565">
    <property type="term" value="F:sequence-specific DNA binding"/>
    <property type="evidence" value="ECO:0007669"/>
    <property type="project" value="InterPro"/>
</dbReference>
<dbReference type="SMART" id="SM00342">
    <property type="entry name" value="HTH_ARAC"/>
    <property type="match status" value="1"/>
</dbReference>
<name>A0A644V5L1_9ZZZZ</name>
<dbReference type="GO" id="GO:0003700">
    <property type="term" value="F:DNA-binding transcription factor activity"/>
    <property type="evidence" value="ECO:0007669"/>
    <property type="project" value="InterPro"/>
</dbReference>
<dbReference type="InterPro" id="IPR018060">
    <property type="entry name" value="HTH_AraC"/>
</dbReference>
<evidence type="ECO:0000256" key="2">
    <source>
        <dbReference type="ARBA" id="ARBA00023125"/>
    </source>
</evidence>
<evidence type="ECO:0000256" key="3">
    <source>
        <dbReference type="ARBA" id="ARBA00023163"/>
    </source>
</evidence>
<dbReference type="Pfam" id="PF14525">
    <property type="entry name" value="AraC_binding_2"/>
    <property type="match status" value="1"/>
</dbReference>
<evidence type="ECO:0000256" key="4">
    <source>
        <dbReference type="SAM" id="MobiDB-lite"/>
    </source>
</evidence>
<protein>
    <submittedName>
        <fullName evidence="6">HTH-type transcriptional activator RhaS</fullName>
    </submittedName>
</protein>
<dbReference type="PANTHER" id="PTHR46796">
    <property type="entry name" value="HTH-TYPE TRANSCRIPTIONAL ACTIVATOR RHAS-RELATED"/>
    <property type="match status" value="1"/>
</dbReference>
<feature type="compositionally biased region" description="Basic residues" evidence="4">
    <location>
        <begin position="126"/>
        <end position="135"/>
    </location>
</feature>
<reference evidence="6" key="1">
    <citation type="submission" date="2019-08" db="EMBL/GenBank/DDBJ databases">
        <authorList>
            <person name="Kucharzyk K."/>
            <person name="Murdoch R.W."/>
            <person name="Higgins S."/>
            <person name="Loffler F."/>
        </authorList>
    </citation>
    <scope>NUCLEOTIDE SEQUENCE</scope>
</reference>
<dbReference type="InterPro" id="IPR020449">
    <property type="entry name" value="Tscrpt_reg_AraC-type_HTH"/>
</dbReference>
<comment type="caution">
    <text evidence="6">The sequence shown here is derived from an EMBL/GenBank/DDBJ whole genome shotgun (WGS) entry which is preliminary data.</text>
</comment>
<dbReference type="SUPFAM" id="SSF46689">
    <property type="entry name" value="Homeodomain-like"/>
    <property type="match status" value="1"/>
</dbReference>
<accession>A0A644V5L1</accession>
<evidence type="ECO:0000259" key="5">
    <source>
        <dbReference type="PROSITE" id="PS01124"/>
    </source>
</evidence>
<keyword evidence="2" id="KW-0238">DNA-binding</keyword>
<dbReference type="PROSITE" id="PS00041">
    <property type="entry name" value="HTH_ARAC_FAMILY_1"/>
    <property type="match status" value="1"/>
</dbReference>
<dbReference type="InterPro" id="IPR050204">
    <property type="entry name" value="AraC_XylS_family_regulators"/>
</dbReference>
<keyword evidence="1" id="KW-0805">Transcription regulation</keyword>
<dbReference type="InterPro" id="IPR009057">
    <property type="entry name" value="Homeodomain-like_sf"/>
</dbReference>
<dbReference type="InterPro" id="IPR018062">
    <property type="entry name" value="HTH_AraC-typ_CS"/>
</dbReference>
<dbReference type="PROSITE" id="PS01124">
    <property type="entry name" value="HTH_ARAC_FAMILY_2"/>
    <property type="match status" value="1"/>
</dbReference>
<proteinExistence type="predicted"/>
<feature type="domain" description="HTH araC/xylS-type" evidence="5">
    <location>
        <begin position="932"/>
        <end position="1031"/>
    </location>
</feature>
<organism evidence="6">
    <name type="scientific">bioreactor metagenome</name>
    <dbReference type="NCBI Taxonomy" id="1076179"/>
    <lineage>
        <taxon>unclassified sequences</taxon>
        <taxon>metagenomes</taxon>
        <taxon>ecological metagenomes</taxon>
    </lineage>
</organism>
<sequence>MGWVLDCGRGRAGGCLPPGPPGGISGKMKGSGRAQRARRLGIDGKRRAVGDDDAVIEPRTLEADEAVLHVLDHAGDVALERVAIAAAAGVHVGGALARADRLDHVLGDHGGLAAARHLEPADLRRHQRRARARGAHGRDPPPLAEGDEGHRRVERLDLPAGARAATVAPRAARILHQPVFVDDDRIGMFEHLDIARMQRAEAAFGPAGVPAVLCRRGAGARDDRGQHHGDVFLVVALVPAGDVAAVGMAPARRDLGGCRLLEGQTHGVGQGLHRRRGAVHVRRRGLRVAQRALRPHVGRDAAIEPLVVGRRQLREHHQPEIDARVAVALVGVDEIGHLRRRADGDAAIVTTDGDGRGDLEIAQTVARILEDRGARIGAVGHRRDQLAHMRLGHVEQLGDAVLHHLLAVFVHHPLEVARPHLTGADQRVEIALLIAAGAHVGQDHVHHVVARHAAVPDLHRRNPQPLGEDLGGVRVVARRHRPADIGQMALAHRPEHQLALVEDGHVHAGVDDVAAAIGGVVVQDQVALVDLAFEETRHRFHRRDQRAEVNRDVLALQDHLWRAVEERGRIVMRQVEDGAARRLLERERHLALCRFQNAPHHGKRDRVHLASCHALSVLVFRDSGHAKTGPPGRVMSVLPVRTGRCPASHCPFRLRDSGRRDLARGCAKTCHSARRAAGFVIPRTGICRRVRKPGGCRENVLIDRARRGYRFEKRNGRLRMEVVARHTDEVAPPLRARFWSGTIAEAYFPLDLTFRDAARFSGRIERRSMGPVSLSRLMTEPAQYERLPSHIRAGAEEEFLITIPRLSPVAFRQLGREVVCDPGGFLIERGDAPYRFSYGATNELCVLKISKHGLSEKLRGPDRFCARVFDGRDGVAGLFTQTVRALQGLPRADEYAAEVLGRQVVELLALALDGQSETVEGATSAVRAAHLRRAEQVIRARLSDPDLSPETVAQACAISKRYLHELFGETNATVAQFIRESRLIAARDALRTTPGASIADIAYRFGFSDQAQFSRLFRAMFGLTPSACRRGED</sequence>
<dbReference type="Pfam" id="PF12833">
    <property type="entry name" value="HTH_18"/>
    <property type="match status" value="1"/>
</dbReference>
<keyword evidence="3" id="KW-0804">Transcription</keyword>
<dbReference type="PRINTS" id="PR00032">
    <property type="entry name" value="HTHARAC"/>
</dbReference>
<dbReference type="AlphaFoldDB" id="A0A644V5L1"/>
<dbReference type="PANTHER" id="PTHR46796:SF6">
    <property type="entry name" value="ARAC SUBFAMILY"/>
    <property type="match status" value="1"/>
</dbReference>
<feature type="region of interest" description="Disordered" evidence="4">
    <location>
        <begin position="126"/>
        <end position="152"/>
    </location>
</feature>